<dbReference type="Proteomes" id="UP000270468">
    <property type="component" value="Unassembled WGS sequence"/>
</dbReference>
<dbReference type="AlphaFoldDB" id="A0A3P5X3S7"/>
<protein>
    <submittedName>
        <fullName evidence="3">Glycosyltransferase EpsD</fullName>
        <ecNumber evidence="3">2.4.-.-</ecNumber>
    </submittedName>
</protein>
<dbReference type="InterPro" id="IPR023881">
    <property type="entry name" value="Thiol_BshA"/>
</dbReference>
<organism evidence="3 4">
    <name type="scientific">Filibacter tadaridae</name>
    <dbReference type="NCBI Taxonomy" id="2483811"/>
    <lineage>
        <taxon>Bacteria</taxon>
        <taxon>Bacillati</taxon>
        <taxon>Bacillota</taxon>
        <taxon>Bacilli</taxon>
        <taxon>Bacillales</taxon>
        <taxon>Caryophanaceae</taxon>
        <taxon>Filibacter</taxon>
    </lineage>
</organism>
<dbReference type="SUPFAM" id="SSF53756">
    <property type="entry name" value="UDP-Glycosyltransferase/glycogen phosphorylase"/>
    <property type="match status" value="1"/>
</dbReference>
<evidence type="ECO:0000259" key="2">
    <source>
        <dbReference type="Pfam" id="PF13439"/>
    </source>
</evidence>
<dbReference type="NCBIfam" id="TIGR03999">
    <property type="entry name" value="thiol_BshA"/>
    <property type="match status" value="1"/>
</dbReference>
<dbReference type="PANTHER" id="PTHR12526">
    <property type="entry name" value="GLYCOSYLTRANSFERASE"/>
    <property type="match status" value="1"/>
</dbReference>
<keyword evidence="3" id="KW-0328">Glycosyltransferase</keyword>
<gene>
    <name evidence="3" type="primary">epsD</name>
    <name evidence="3" type="ORF">FILTAD_02003</name>
</gene>
<sequence length="380" mass="41996">MKSLKKLKVGIICYPSLGGSGVVATELGIMMADKGHEMHYITSGKPFRFHNAYPNIHFHEVKIDGYAVFKYPPYDIALANRIAQVIESEQLDLLHVHYAVPHAISAALGKDMANSTIGVITTLHGTDVTILGRDPGLRNTVRYGINKSAITTAVSESLRLETMKLIDPETEIKTVYNFIDEKRYRPVDPGSLKTEMGIKPHEKVIIHISNLRKVKRIPDIIMSFKEIIKSVDAKMLIVGEGPEKLKMEALVKKEGLQNNVIFTGKRDDLPELLAMSDVMFHLSEKEAFGLVLLEALACGLPSVATNVGGIPEVIEDGVNGFLVSLGDVKTAAEKVIMLLTDDKLHKTFKENGFMTASGKFQSAGIVEQYEKLYYEVADEI</sequence>
<dbReference type="Pfam" id="PF13439">
    <property type="entry name" value="Glyco_transf_4"/>
    <property type="match status" value="1"/>
</dbReference>
<dbReference type="Pfam" id="PF00534">
    <property type="entry name" value="Glycos_transf_1"/>
    <property type="match status" value="1"/>
</dbReference>
<keyword evidence="3" id="KW-0808">Transferase</keyword>
<name>A0A3P5X3S7_9BACL</name>
<feature type="domain" description="Glycosyl transferase family 1" evidence="1">
    <location>
        <begin position="197"/>
        <end position="352"/>
    </location>
</feature>
<accession>A0A3P5X3S7</accession>
<proteinExistence type="predicted"/>
<dbReference type="InterPro" id="IPR001296">
    <property type="entry name" value="Glyco_trans_1"/>
</dbReference>
<dbReference type="RefSeq" id="WP_124070649.1">
    <property type="nucleotide sequence ID" value="NZ_CBCRXF010000001.1"/>
</dbReference>
<dbReference type="Gene3D" id="3.40.50.2000">
    <property type="entry name" value="Glycogen Phosphorylase B"/>
    <property type="match status" value="2"/>
</dbReference>
<dbReference type="OrthoDB" id="9810929at2"/>
<dbReference type="PANTHER" id="PTHR12526:SF599">
    <property type="entry name" value="N-ACETYL-ALPHA-D-GLUCOSAMINYL L-MALATE SYNTHASE"/>
    <property type="match status" value="1"/>
</dbReference>
<keyword evidence="4" id="KW-1185">Reference proteome</keyword>
<feature type="domain" description="Glycosyltransferase subfamily 4-like N-terminal" evidence="2">
    <location>
        <begin position="18"/>
        <end position="183"/>
    </location>
</feature>
<evidence type="ECO:0000313" key="4">
    <source>
        <dbReference type="Proteomes" id="UP000270468"/>
    </source>
</evidence>
<dbReference type="GO" id="GO:0071793">
    <property type="term" value="P:bacillithiol biosynthetic process"/>
    <property type="evidence" value="ECO:0007669"/>
    <property type="project" value="InterPro"/>
</dbReference>
<dbReference type="EC" id="2.4.-.-" evidence="3"/>
<evidence type="ECO:0000259" key="1">
    <source>
        <dbReference type="Pfam" id="PF00534"/>
    </source>
</evidence>
<evidence type="ECO:0000313" key="3">
    <source>
        <dbReference type="EMBL" id="VDC29169.1"/>
    </source>
</evidence>
<dbReference type="InterPro" id="IPR028098">
    <property type="entry name" value="Glyco_trans_4-like_N"/>
</dbReference>
<reference evidence="3 4" key="1">
    <citation type="submission" date="2018-11" db="EMBL/GenBank/DDBJ databases">
        <authorList>
            <person name="Criscuolo A."/>
        </authorList>
    </citation>
    <scope>NUCLEOTIDE SEQUENCE [LARGE SCALE GENOMIC DNA]</scope>
    <source>
        <strain evidence="3">ATB-66</strain>
    </source>
</reference>
<dbReference type="GO" id="GO:0016757">
    <property type="term" value="F:glycosyltransferase activity"/>
    <property type="evidence" value="ECO:0007669"/>
    <property type="project" value="UniProtKB-KW"/>
</dbReference>
<dbReference type="EMBL" id="UXAV01000042">
    <property type="protein sequence ID" value="VDC29169.1"/>
    <property type="molecule type" value="Genomic_DNA"/>
</dbReference>